<dbReference type="InterPro" id="IPR029060">
    <property type="entry name" value="PIN-like_dom_sf"/>
</dbReference>
<keyword evidence="4" id="KW-1185">Reference proteome</keyword>
<dbReference type="Gene3D" id="3.40.50.1010">
    <property type="entry name" value="5'-nuclease"/>
    <property type="match status" value="1"/>
</dbReference>
<reference evidence="3 4" key="1">
    <citation type="submission" date="2020-02" db="EMBL/GenBank/DDBJ databases">
        <authorList>
            <person name="Ma Q."/>
            <person name="Huang Y."/>
            <person name="Song X."/>
            <person name="Pei D."/>
        </authorList>
    </citation>
    <scope>NUCLEOTIDE SEQUENCE [LARGE SCALE GENOMIC DNA]</scope>
    <source>
        <strain evidence="3">Sxm20200214</strain>
        <tissue evidence="3">Leaf</tissue>
    </source>
</reference>
<gene>
    <name evidence="3" type="ORF">Bca52824_011390</name>
</gene>
<comment type="caution">
    <text evidence="3">The sequence shown here is derived from an EMBL/GenBank/DDBJ whole genome shotgun (WGS) entry which is preliminary data.</text>
</comment>
<dbReference type="Pfam" id="PF00752">
    <property type="entry name" value="XPG_N"/>
    <property type="match status" value="1"/>
</dbReference>
<dbReference type="GO" id="GO:0004518">
    <property type="term" value="F:nuclease activity"/>
    <property type="evidence" value="ECO:0007669"/>
    <property type="project" value="InterPro"/>
</dbReference>
<dbReference type="InterPro" id="IPR006085">
    <property type="entry name" value="XPG_DNA_repair_N"/>
</dbReference>
<sequence length="118" mass="13812">MAEKGEDAKVGRRGDSFGDGKRKKRRLTEEEVEWCWRWLRKKTRRRKEAEVAEAEETTTGETTVDTDGKKKLRYIDYFMHRISLLQHYEITPVVVLDGGHMPCKADTGDERQRQVSLV</sequence>
<feature type="compositionally biased region" description="Basic and acidic residues" evidence="1">
    <location>
        <begin position="1"/>
        <end position="20"/>
    </location>
</feature>
<accession>A0A8X8BC67</accession>
<feature type="domain" description="XPG N-terminal" evidence="2">
    <location>
        <begin position="67"/>
        <end position="113"/>
    </location>
</feature>
<organism evidence="3 4">
    <name type="scientific">Brassica carinata</name>
    <name type="common">Ethiopian mustard</name>
    <name type="synonym">Abyssinian cabbage</name>
    <dbReference type="NCBI Taxonomy" id="52824"/>
    <lineage>
        <taxon>Eukaryota</taxon>
        <taxon>Viridiplantae</taxon>
        <taxon>Streptophyta</taxon>
        <taxon>Embryophyta</taxon>
        <taxon>Tracheophyta</taxon>
        <taxon>Spermatophyta</taxon>
        <taxon>Magnoliopsida</taxon>
        <taxon>eudicotyledons</taxon>
        <taxon>Gunneridae</taxon>
        <taxon>Pentapetalae</taxon>
        <taxon>rosids</taxon>
        <taxon>malvids</taxon>
        <taxon>Brassicales</taxon>
        <taxon>Brassicaceae</taxon>
        <taxon>Brassiceae</taxon>
        <taxon>Brassica</taxon>
    </lineage>
</organism>
<proteinExistence type="predicted"/>
<dbReference type="EMBL" id="JAAMPC010000002">
    <property type="protein sequence ID" value="KAG2328662.1"/>
    <property type="molecule type" value="Genomic_DNA"/>
</dbReference>
<dbReference type="Proteomes" id="UP000886595">
    <property type="component" value="Unassembled WGS sequence"/>
</dbReference>
<feature type="region of interest" description="Disordered" evidence="1">
    <location>
        <begin position="1"/>
        <end position="27"/>
    </location>
</feature>
<evidence type="ECO:0000313" key="4">
    <source>
        <dbReference type="Proteomes" id="UP000886595"/>
    </source>
</evidence>
<dbReference type="AlphaFoldDB" id="A0A8X8BC67"/>
<name>A0A8X8BC67_BRACI</name>
<evidence type="ECO:0000256" key="1">
    <source>
        <dbReference type="SAM" id="MobiDB-lite"/>
    </source>
</evidence>
<dbReference type="SUPFAM" id="SSF88723">
    <property type="entry name" value="PIN domain-like"/>
    <property type="match status" value="1"/>
</dbReference>
<feature type="region of interest" description="Disordered" evidence="1">
    <location>
        <begin position="45"/>
        <end position="65"/>
    </location>
</feature>
<evidence type="ECO:0000259" key="2">
    <source>
        <dbReference type="Pfam" id="PF00752"/>
    </source>
</evidence>
<protein>
    <recommendedName>
        <fullName evidence="2">XPG N-terminal domain-containing protein</fullName>
    </recommendedName>
</protein>
<dbReference type="OrthoDB" id="26491at2759"/>
<evidence type="ECO:0000313" key="3">
    <source>
        <dbReference type="EMBL" id="KAG2328662.1"/>
    </source>
</evidence>